<dbReference type="AlphaFoldDB" id="A0A382V9C4"/>
<feature type="non-terminal residue" evidence="1">
    <location>
        <position position="128"/>
    </location>
</feature>
<organism evidence="1">
    <name type="scientific">marine metagenome</name>
    <dbReference type="NCBI Taxonomy" id="408172"/>
    <lineage>
        <taxon>unclassified sequences</taxon>
        <taxon>metagenomes</taxon>
        <taxon>ecological metagenomes</taxon>
    </lineage>
</organism>
<evidence type="ECO:0000313" key="1">
    <source>
        <dbReference type="EMBL" id="SVD42625.1"/>
    </source>
</evidence>
<sequence length="128" mass="14571">MEKLHESRELIENAYNQKLPTITSTISGTYSNSDSSTATATTTPETFTDKYKLSLTQNLYDAGEKDLEIERSKLLFDKEIINFKITIQNLILSAIEGYLTVINYEKSLEASNKNFDSVLRFLDETNTK</sequence>
<accession>A0A382V9C4</accession>
<proteinExistence type="predicted"/>
<gene>
    <name evidence="1" type="ORF">METZ01_LOCUS395479</name>
</gene>
<reference evidence="1" key="1">
    <citation type="submission" date="2018-05" db="EMBL/GenBank/DDBJ databases">
        <authorList>
            <person name="Lanie J.A."/>
            <person name="Ng W.-L."/>
            <person name="Kazmierczak K.M."/>
            <person name="Andrzejewski T.M."/>
            <person name="Davidsen T.M."/>
            <person name="Wayne K.J."/>
            <person name="Tettelin H."/>
            <person name="Glass J.I."/>
            <person name="Rusch D."/>
            <person name="Podicherti R."/>
            <person name="Tsui H.-C.T."/>
            <person name="Winkler M.E."/>
        </authorList>
    </citation>
    <scope>NUCLEOTIDE SEQUENCE</scope>
</reference>
<evidence type="ECO:0008006" key="2">
    <source>
        <dbReference type="Google" id="ProtNLM"/>
    </source>
</evidence>
<name>A0A382V9C4_9ZZZZ</name>
<dbReference type="Gene3D" id="1.20.1600.10">
    <property type="entry name" value="Outer membrane efflux proteins (OEP)"/>
    <property type="match status" value="1"/>
</dbReference>
<dbReference type="EMBL" id="UINC01149889">
    <property type="protein sequence ID" value="SVD42625.1"/>
    <property type="molecule type" value="Genomic_DNA"/>
</dbReference>
<dbReference type="SUPFAM" id="SSF56954">
    <property type="entry name" value="Outer membrane efflux proteins (OEP)"/>
    <property type="match status" value="1"/>
</dbReference>
<protein>
    <recommendedName>
        <fullName evidence="2">Outer membrane efflux protein</fullName>
    </recommendedName>
</protein>
<dbReference type="GO" id="GO:0015562">
    <property type="term" value="F:efflux transmembrane transporter activity"/>
    <property type="evidence" value="ECO:0007669"/>
    <property type="project" value="InterPro"/>
</dbReference>